<dbReference type="GO" id="GO:0005829">
    <property type="term" value="C:cytosol"/>
    <property type="evidence" value="ECO:0007669"/>
    <property type="project" value="TreeGrafter"/>
</dbReference>
<dbReference type="InterPro" id="IPR036511">
    <property type="entry name" value="TGT-like_sf"/>
</dbReference>
<keyword evidence="10" id="KW-1185">Reference proteome</keyword>
<comment type="cofactor">
    <cofactor evidence="7">
        <name>Zn(2+)</name>
        <dbReference type="ChEBI" id="CHEBI:29105"/>
    </cofactor>
    <text evidence="7">Binds 1 zinc ion per subunit.</text>
</comment>
<comment type="subunit">
    <text evidence="7">Homodimer. Within each dimer, one monomer is responsible for RNA recognition and catalysis, while the other monomer binds to the replacement base PreQ1.</text>
</comment>
<dbReference type="NCBIfam" id="TIGR00449">
    <property type="entry name" value="tgt_general"/>
    <property type="match status" value="1"/>
</dbReference>
<keyword evidence="7" id="KW-0479">Metal-binding</keyword>
<dbReference type="AlphaFoldDB" id="A0A1M6SKC3"/>
<evidence type="ECO:0000256" key="6">
    <source>
        <dbReference type="ARBA" id="ARBA00050112"/>
    </source>
</evidence>
<evidence type="ECO:0000313" key="10">
    <source>
        <dbReference type="Proteomes" id="UP000189810"/>
    </source>
</evidence>
<dbReference type="Gene3D" id="3.20.20.105">
    <property type="entry name" value="Queuine tRNA-ribosyltransferase-like"/>
    <property type="match status" value="1"/>
</dbReference>
<feature type="binding site" evidence="7">
    <location>
        <position position="313"/>
    </location>
    <ligand>
        <name>Zn(2+)</name>
        <dbReference type="ChEBI" id="CHEBI:29105"/>
    </ligand>
</feature>
<evidence type="ECO:0000256" key="3">
    <source>
        <dbReference type="ARBA" id="ARBA00022679"/>
    </source>
</evidence>
<comment type="similarity">
    <text evidence="7">Belongs to the queuine tRNA-ribosyltransferase family.</text>
</comment>
<keyword evidence="7" id="KW-0862">Zinc</keyword>
<feature type="active site" description="Nucleophile" evidence="7">
    <location>
        <position position="270"/>
    </location>
</feature>
<feature type="binding site" evidence="7">
    <location>
        <position position="339"/>
    </location>
    <ligand>
        <name>Zn(2+)</name>
        <dbReference type="ChEBI" id="CHEBI:29105"/>
    </ligand>
</feature>
<feature type="binding site" evidence="7">
    <location>
        <position position="220"/>
    </location>
    <ligand>
        <name>substrate</name>
    </ligand>
</feature>
<comment type="function">
    <text evidence="7">Catalyzes the base-exchange of a guanine (G) residue with the queuine precursor 7-aminomethyl-7-deazaguanine (PreQ1) at position 34 (anticodon wobble position) in tRNAs with GU(N) anticodons (tRNA-Asp, -Asn, -His and -Tyr). Catalysis occurs through a double-displacement mechanism. The nucleophile active site attacks the C1' of nucleotide 34 to detach the guanine base from the RNA, forming a covalent enzyme-RNA intermediate. The proton acceptor active site deprotonates the incoming PreQ1, allowing a nucleophilic attack on the C1' of the ribose to form the product. After dissociation, two additional enzymatic reactions on the tRNA convert PreQ1 to queuine (Q), resulting in the hypermodified nucleoside queuosine (7-(((4,5-cis-dihydroxy-2-cyclopenten-1-yl)amino)methyl)-7-deazaguanosine).</text>
</comment>
<reference evidence="9 10" key="1">
    <citation type="submission" date="2016-11" db="EMBL/GenBank/DDBJ databases">
        <authorList>
            <person name="Jaros S."/>
            <person name="Januszkiewicz K."/>
            <person name="Wedrychowicz H."/>
        </authorList>
    </citation>
    <scope>NUCLEOTIDE SEQUENCE [LARGE SCALE GENOMIC DNA]</scope>
    <source>
        <strain evidence="9 10">DSM 19557</strain>
    </source>
</reference>
<dbReference type="GO" id="GO:0008616">
    <property type="term" value="P:tRNA queuosine(34) biosynthetic process"/>
    <property type="evidence" value="ECO:0007669"/>
    <property type="project" value="UniProtKB-UniRule"/>
</dbReference>
<keyword evidence="5 7" id="KW-0671">Queuosine biosynthesis</keyword>
<feature type="binding site" evidence="7">
    <location>
        <position position="310"/>
    </location>
    <ligand>
        <name>Zn(2+)</name>
        <dbReference type="ChEBI" id="CHEBI:29105"/>
    </ligand>
</feature>
<feature type="binding site" evidence="7">
    <location>
        <begin position="90"/>
        <end position="94"/>
    </location>
    <ligand>
        <name>substrate</name>
    </ligand>
</feature>
<organism evidence="9 10">
    <name type="scientific">Thermocrinis minervae</name>
    <dbReference type="NCBI Taxonomy" id="381751"/>
    <lineage>
        <taxon>Bacteria</taxon>
        <taxon>Pseudomonadati</taxon>
        <taxon>Aquificota</taxon>
        <taxon>Aquificia</taxon>
        <taxon>Aquificales</taxon>
        <taxon>Aquificaceae</taxon>
        <taxon>Thermocrinis</taxon>
    </lineage>
</organism>
<keyword evidence="4 7" id="KW-0819">tRNA processing</keyword>
<dbReference type="GO" id="GO:0008479">
    <property type="term" value="F:tRNA-guanosine(34) queuine transglycosylase activity"/>
    <property type="evidence" value="ECO:0007669"/>
    <property type="project" value="UniProtKB-UniRule"/>
</dbReference>
<feature type="binding site" evidence="7">
    <location>
        <position position="193"/>
    </location>
    <ligand>
        <name>substrate</name>
    </ligand>
</feature>
<evidence type="ECO:0000256" key="7">
    <source>
        <dbReference type="HAMAP-Rule" id="MF_00168"/>
    </source>
</evidence>
<dbReference type="STRING" id="381751.SAMN05444391_1058"/>
<feature type="region of interest" description="RNA binding; important for wobble base 34 recognition" evidence="7">
    <location>
        <begin position="275"/>
        <end position="279"/>
    </location>
</feature>
<dbReference type="SUPFAM" id="SSF51713">
    <property type="entry name" value="tRNA-guanine transglycosylase"/>
    <property type="match status" value="1"/>
</dbReference>
<evidence type="ECO:0000259" key="8">
    <source>
        <dbReference type="Pfam" id="PF01702"/>
    </source>
</evidence>
<protein>
    <recommendedName>
        <fullName evidence="7">Queuine tRNA-ribosyltransferase</fullName>
        <ecNumber evidence="7">2.4.2.29</ecNumber>
    </recommendedName>
    <alternativeName>
        <fullName evidence="7">Guanine insertion enzyme</fullName>
    </alternativeName>
    <alternativeName>
        <fullName evidence="7">tRNA-guanine transglycosylase</fullName>
    </alternativeName>
</protein>
<dbReference type="UniPathway" id="UPA00392"/>
<feature type="binding site" evidence="7">
    <location>
        <position position="151"/>
    </location>
    <ligand>
        <name>substrate</name>
    </ligand>
</feature>
<dbReference type="GO" id="GO:0046872">
    <property type="term" value="F:metal ion binding"/>
    <property type="evidence" value="ECO:0007669"/>
    <property type="project" value="UniProtKB-KW"/>
</dbReference>
<accession>A0A1M6SKC3</accession>
<dbReference type="InterPro" id="IPR050076">
    <property type="entry name" value="ArchSynthase1/Queuine_TRR"/>
</dbReference>
<evidence type="ECO:0000313" key="9">
    <source>
        <dbReference type="EMBL" id="SHK45107.1"/>
    </source>
</evidence>
<dbReference type="PANTHER" id="PTHR46499">
    <property type="entry name" value="QUEUINE TRNA-RIBOSYLTRANSFERASE"/>
    <property type="match status" value="1"/>
</dbReference>
<dbReference type="EMBL" id="LT670846">
    <property type="protein sequence ID" value="SHK45107.1"/>
    <property type="molecule type" value="Genomic_DNA"/>
</dbReference>
<feature type="active site" description="Proton acceptor" evidence="7">
    <location>
        <position position="90"/>
    </location>
</feature>
<dbReference type="OrthoDB" id="9805417at2"/>
<gene>
    <name evidence="7" type="primary">tgt</name>
    <name evidence="9" type="ORF">SAMN05444391_1058</name>
</gene>
<evidence type="ECO:0000256" key="2">
    <source>
        <dbReference type="ARBA" id="ARBA00022676"/>
    </source>
</evidence>
<comment type="catalytic activity">
    <reaction evidence="6 7">
        <text>7-aminomethyl-7-carbaguanine + guanosine(34) in tRNA = 7-aminomethyl-7-carbaguanosine(34) in tRNA + guanine</text>
        <dbReference type="Rhea" id="RHEA:24104"/>
        <dbReference type="Rhea" id="RHEA-COMP:10341"/>
        <dbReference type="Rhea" id="RHEA-COMP:10342"/>
        <dbReference type="ChEBI" id="CHEBI:16235"/>
        <dbReference type="ChEBI" id="CHEBI:58703"/>
        <dbReference type="ChEBI" id="CHEBI:74269"/>
        <dbReference type="ChEBI" id="CHEBI:82833"/>
        <dbReference type="EC" id="2.4.2.29"/>
    </reaction>
</comment>
<dbReference type="NCBIfam" id="TIGR00430">
    <property type="entry name" value="Q_tRNA_tgt"/>
    <property type="match status" value="1"/>
</dbReference>
<keyword evidence="2 7" id="KW-0328">Glycosyltransferase</keyword>
<comment type="pathway">
    <text evidence="1 7">tRNA modification; tRNA-queuosine biosynthesis.</text>
</comment>
<evidence type="ECO:0000256" key="5">
    <source>
        <dbReference type="ARBA" id="ARBA00022785"/>
    </source>
</evidence>
<dbReference type="Proteomes" id="UP000189810">
    <property type="component" value="Chromosome I"/>
</dbReference>
<feature type="domain" description="tRNA-guanine(15) transglycosylase-like" evidence="8">
    <location>
        <begin position="12"/>
        <end position="371"/>
    </location>
</feature>
<dbReference type="InterPro" id="IPR002616">
    <property type="entry name" value="tRNA_ribo_trans-like"/>
</dbReference>
<dbReference type="FunFam" id="3.20.20.105:FF:000001">
    <property type="entry name" value="Queuine tRNA-ribosyltransferase"/>
    <property type="match status" value="1"/>
</dbReference>
<dbReference type="EC" id="2.4.2.29" evidence="7"/>
<dbReference type="HAMAP" id="MF_00168">
    <property type="entry name" value="Q_tRNA_Tgt"/>
    <property type="match status" value="1"/>
</dbReference>
<evidence type="ECO:0000256" key="1">
    <source>
        <dbReference type="ARBA" id="ARBA00004691"/>
    </source>
</evidence>
<dbReference type="RefSeq" id="WP_079654170.1">
    <property type="nucleotide sequence ID" value="NZ_LT670846.1"/>
</dbReference>
<evidence type="ECO:0000256" key="4">
    <source>
        <dbReference type="ARBA" id="ARBA00022694"/>
    </source>
</evidence>
<dbReference type="InterPro" id="IPR004803">
    <property type="entry name" value="TGT"/>
</dbReference>
<keyword evidence="3 7" id="KW-0808">Transferase</keyword>
<proteinExistence type="inferred from homology"/>
<dbReference type="PANTHER" id="PTHR46499:SF1">
    <property type="entry name" value="QUEUINE TRNA-RIBOSYLTRANSFERASE"/>
    <property type="match status" value="1"/>
</dbReference>
<dbReference type="Pfam" id="PF01702">
    <property type="entry name" value="TGT"/>
    <property type="match status" value="1"/>
</dbReference>
<sequence length="376" mass="43051">MFSFRVLKSDGSARLGELVTPHGVIKTPVFMPVGTQGTVKAMIPSLLEEVGAQIILGNTYHLYLRPGVEVVEGAGGLHRFIGWHKPILTDSGGFQVFSLSRERNDKRSSVKVLEEGVEFKDHLSGDRHFFTPEKVVQIEEALGADIIMPLDVCIEYPTTYARAKEAVELTIRWLDRSIRVKRREDQVLFAIVQGSVYEDLRLESAYMSMERDLFGYAIGGLSVGEPKEEMYRITRVVCSVLPWDKPRYLMGVGLPEDIVEAVASGVDMFDCVAPTRMARTGTLFTSQGRINIKSKIYEKDYDPPDPNCDCYTCSNFSRAYLRHLYKAEEISAYILNTIHNLRFYHRLMEDIRRSIEESRFEEFRKNFLRSWLRTSY</sequence>
<feature type="region of interest" description="RNA binding" evidence="7">
    <location>
        <begin position="251"/>
        <end position="257"/>
    </location>
</feature>
<name>A0A1M6SKC3_9AQUI</name>
<feature type="binding site" evidence="7">
    <location>
        <position position="308"/>
    </location>
    <ligand>
        <name>Zn(2+)</name>
        <dbReference type="ChEBI" id="CHEBI:29105"/>
    </ligand>
</feature>